<reference evidence="9" key="1">
    <citation type="submission" date="2018-02" db="EMBL/GenBank/DDBJ databases">
        <authorList>
            <person name="Cohen D.B."/>
            <person name="Kent A.D."/>
        </authorList>
    </citation>
    <scope>NUCLEOTIDE SEQUENCE</scope>
</reference>
<sequence length="300" mass="33092">MSLFHYLSFLFIQHFLFVKCDAQPAPLDIPPPPPELVPGLYIFGDSYVDVGLNSKLDTLMTATYSPYGIDFAIGATGRFTNGGTIMDYLDRDLGLPTTVCYMSEQFLNNQVTTGFNYASGSAGILHKTGRSLGDNWSMGKQIAMFNKTVRENLPSNFKGTAELSEYLSKCLFIHQKPTPQMVDSVVAWACRQWWWLTARLVDSVAVPASLLIFYRQAWGGSPRSLSTMLDSSFFGTRNLTDRPITHPTGWLESVPTPLEGENHPSLLRWLALPRSLPGLEVTHGQACRLGLGLCAGMGLG</sequence>
<evidence type="ECO:0000256" key="6">
    <source>
        <dbReference type="ARBA" id="ARBA00022963"/>
    </source>
</evidence>
<dbReference type="InterPro" id="IPR036514">
    <property type="entry name" value="SGNH_hydro_sf"/>
</dbReference>
<dbReference type="PANTHER" id="PTHR45650">
    <property type="entry name" value="GDSL-LIKE LIPASE/ACYLHYDROLASE-RELATED"/>
    <property type="match status" value="1"/>
</dbReference>
<keyword evidence="4 8" id="KW-0732">Signal</keyword>
<keyword evidence="3" id="KW-0964">Secreted</keyword>
<dbReference type="InterPro" id="IPR051238">
    <property type="entry name" value="GDSL_esterase/lipase"/>
</dbReference>
<evidence type="ECO:0000256" key="4">
    <source>
        <dbReference type="ARBA" id="ARBA00022729"/>
    </source>
</evidence>
<accession>A0A2N9J9A1</accession>
<comment type="subcellular location">
    <subcellularLocation>
        <location evidence="1">Secreted</location>
    </subcellularLocation>
</comment>
<organism evidence="9">
    <name type="scientific">Fagus sylvatica</name>
    <name type="common">Beechnut</name>
    <dbReference type="NCBI Taxonomy" id="28930"/>
    <lineage>
        <taxon>Eukaryota</taxon>
        <taxon>Viridiplantae</taxon>
        <taxon>Streptophyta</taxon>
        <taxon>Embryophyta</taxon>
        <taxon>Tracheophyta</taxon>
        <taxon>Spermatophyta</taxon>
        <taxon>Magnoliopsida</taxon>
        <taxon>eudicotyledons</taxon>
        <taxon>Gunneridae</taxon>
        <taxon>Pentapetalae</taxon>
        <taxon>rosids</taxon>
        <taxon>fabids</taxon>
        <taxon>Fagales</taxon>
        <taxon>Fagaceae</taxon>
        <taxon>Fagus</taxon>
    </lineage>
</organism>
<evidence type="ECO:0000256" key="3">
    <source>
        <dbReference type="ARBA" id="ARBA00022525"/>
    </source>
</evidence>
<evidence type="ECO:0000256" key="2">
    <source>
        <dbReference type="ARBA" id="ARBA00008668"/>
    </source>
</evidence>
<evidence type="ECO:0000256" key="5">
    <source>
        <dbReference type="ARBA" id="ARBA00022801"/>
    </source>
</evidence>
<keyword evidence="5" id="KW-0378">Hydrolase</keyword>
<evidence type="ECO:0000256" key="8">
    <source>
        <dbReference type="SAM" id="SignalP"/>
    </source>
</evidence>
<keyword evidence="6" id="KW-0442">Lipid degradation</keyword>
<proteinExistence type="inferred from homology"/>
<dbReference type="GO" id="GO:0016787">
    <property type="term" value="F:hydrolase activity"/>
    <property type="evidence" value="ECO:0007669"/>
    <property type="project" value="UniProtKB-KW"/>
</dbReference>
<keyword evidence="7" id="KW-0443">Lipid metabolism</keyword>
<dbReference type="PANTHER" id="PTHR45650:SF14">
    <property type="entry name" value="GDSL ESTERASE_LIPASE 7-LIKE"/>
    <property type="match status" value="1"/>
</dbReference>
<feature type="signal peptide" evidence="8">
    <location>
        <begin position="1"/>
        <end position="22"/>
    </location>
</feature>
<protein>
    <recommendedName>
        <fullName evidence="10">GDSL esterase/lipase</fullName>
    </recommendedName>
</protein>
<evidence type="ECO:0000256" key="1">
    <source>
        <dbReference type="ARBA" id="ARBA00004613"/>
    </source>
</evidence>
<dbReference type="Gene3D" id="3.40.50.1110">
    <property type="entry name" value="SGNH hydrolase"/>
    <property type="match status" value="1"/>
</dbReference>
<feature type="chain" id="PRO_5014673527" description="GDSL esterase/lipase" evidence="8">
    <location>
        <begin position="23"/>
        <end position="300"/>
    </location>
</feature>
<dbReference type="EMBL" id="OIVN01006437">
    <property type="protein sequence ID" value="SPD33110.1"/>
    <property type="molecule type" value="Genomic_DNA"/>
</dbReference>
<comment type="similarity">
    <text evidence="2">Belongs to the 'GDSL' lipolytic enzyme family.</text>
</comment>
<evidence type="ECO:0000313" key="9">
    <source>
        <dbReference type="EMBL" id="SPD33110.1"/>
    </source>
</evidence>
<dbReference type="GO" id="GO:0005576">
    <property type="term" value="C:extracellular region"/>
    <property type="evidence" value="ECO:0007669"/>
    <property type="project" value="UniProtKB-SubCell"/>
</dbReference>
<dbReference type="AlphaFoldDB" id="A0A2N9J9A1"/>
<name>A0A2N9J9A1_FAGSY</name>
<evidence type="ECO:0008006" key="10">
    <source>
        <dbReference type="Google" id="ProtNLM"/>
    </source>
</evidence>
<dbReference type="GO" id="GO:0016042">
    <property type="term" value="P:lipid catabolic process"/>
    <property type="evidence" value="ECO:0007669"/>
    <property type="project" value="UniProtKB-KW"/>
</dbReference>
<evidence type="ECO:0000256" key="7">
    <source>
        <dbReference type="ARBA" id="ARBA00023098"/>
    </source>
</evidence>
<gene>
    <name evidence="9" type="ORF">FSB_LOCUS60992</name>
</gene>